<dbReference type="SUPFAM" id="SSF53474">
    <property type="entry name" value="alpha/beta-Hydrolases"/>
    <property type="match status" value="1"/>
</dbReference>
<reference evidence="4" key="3">
    <citation type="submission" date="2019-06" db="EMBL/GenBank/DDBJ databases">
        <authorList>
            <person name="Poynton C."/>
            <person name="Hasenbein S."/>
            <person name="Benoit J.B."/>
            <person name="Sepulveda M.S."/>
            <person name="Poelchau M.F."/>
            <person name="Murali S.C."/>
            <person name="Chen S."/>
            <person name="Glastad K.M."/>
            <person name="Werren J.H."/>
            <person name="Vineis J.H."/>
            <person name="Bowen J.L."/>
            <person name="Friedrich M."/>
            <person name="Jones J."/>
            <person name="Robertson H.M."/>
            <person name="Feyereisen R."/>
            <person name="Mechler-Hickson A."/>
            <person name="Mathers N."/>
            <person name="Lee C.E."/>
            <person name="Colbourne J.K."/>
            <person name="Biales A."/>
            <person name="Johnston J.S."/>
            <person name="Wellborn G.A."/>
            <person name="Rosendale A.J."/>
            <person name="Cridge A.G."/>
            <person name="Munoz-Torres M.C."/>
            <person name="Bain P.A."/>
            <person name="Manny A.R."/>
            <person name="Major K.M."/>
            <person name="Lambert F.N."/>
            <person name="Vulpe C.D."/>
            <person name="Tuck P."/>
            <person name="Blalock B.J."/>
            <person name="Lin Y.-Y."/>
            <person name="Smith M.E."/>
            <person name="Ochoa-Acuna H."/>
            <person name="Chen M.-J.M."/>
            <person name="Childers C.P."/>
            <person name="Qu J."/>
            <person name="Dugan S."/>
            <person name="Lee S.L."/>
            <person name="Chao H."/>
            <person name="Dinh H."/>
            <person name="Han Y."/>
            <person name="Doddapaneni H."/>
            <person name="Worley K.C."/>
            <person name="Muzny D.M."/>
            <person name="Gibbs R.A."/>
            <person name="Richards S."/>
        </authorList>
    </citation>
    <scope>NUCLEOTIDE SEQUENCE</scope>
    <source>
        <strain evidence="4">HAZT.00-mixed</strain>
        <tissue evidence="4">Whole organism</tissue>
    </source>
</reference>
<feature type="domain" description="Carboxylesterase type B" evidence="3">
    <location>
        <begin position="7"/>
        <end position="51"/>
    </location>
</feature>
<accession>A0A6A0GT87</accession>
<dbReference type="InterPro" id="IPR051093">
    <property type="entry name" value="Neuroligin/BSAL"/>
</dbReference>
<reference evidence="4" key="2">
    <citation type="journal article" date="2018" name="Environ. Sci. Technol.">
        <title>The Toxicogenome of Hyalella azteca: A Model for Sediment Ecotoxicology and Evolutionary Toxicology.</title>
        <authorList>
            <person name="Poynton H.C."/>
            <person name="Hasenbein S."/>
            <person name="Benoit J.B."/>
            <person name="Sepulveda M.S."/>
            <person name="Poelchau M.F."/>
            <person name="Hughes D.S.T."/>
            <person name="Murali S.C."/>
            <person name="Chen S."/>
            <person name="Glastad K.M."/>
            <person name="Goodisman M.A.D."/>
            <person name="Werren J.H."/>
            <person name="Vineis J.H."/>
            <person name="Bowen J.L."/>
            <person name="Friedrich M."/>
            <person name="Jones J."/>
            <person name="Robertson H.M."/>
            <person name="Feyereisen R."/>
            <person name="Mechler-Hickson A."/>
            <person name="Mathers N."/>
            <person name="Lee C.E."/>
            <person name="Colbourne J.K."/>
            <person name="Biales A."/>
            <person name="Johnston J.S."/>
            <person name="Wellborn G.A."/>
            <person name="Rosendale A.J."/>
            <person name="Cridge A.G."/>
            <person name="Munoz-Torres M.C."/>
            <person name="Bain P.A."/>
            <person name="Manny A.R."/>
            <person name="Major K.M."/>
            <person name="Lambert F.N."/>
            <person name="Vulpe C.D."/>
            <person name="Tuck P."/>
            <person name="Blalock B.J."/>
            <person name="Lin Y.Y."/>
            <person name="Smith M.E."/>
            <person name="Ochoa-Acuna H."/>
            <person name="Chen M.M."/>
            <person name="Childers C.P."/>
            <person name="Qu J."/>
            <person name="Dugan S."/>
            <person name="Lee S.L."/>
            <person name="Chao H."/>
            <person name="Dinh H."/>
            <person name="Han Y."/>
            <person name="Doddapaneni H."/>
            <person name="Worley K.C."/>
            <person name="Muzny D.M."/>
            <person name="Gibbs R.A."/>
            <person name="Richards S."/>
        </authorList>
    </citation>
    <scope>NUCLEOTIDE SEQUENCE</scope>
    <source>
        <strain evidence="4">HAZT.00-mixed</strain>
        <tissue evidence="4">Whole organism</tissue>
    </source>
</reference>
<keyword evidence="2" id="KW-0325">Glycoprotein</keyword>
<organism evidence="4">
    <name type="scientific">Hyalella azteca</name>
    <name type="common">Amphipod</name>
    <dbReference type="NCBI Taxonomy" id="294128"/>
    <lineage>
        <taxon>Eukaryota</taxon>
        <taxon>Metazoa</taxon>
        <taxon>Ecdysozoa</taxon>
        <taxon>Arthropoda</taxon>
        <taxon>Crustacea</taxon>
        <taxon>Multicrustacea</taxon>
        <taxon>Malacostraca</taxon>
        <taxon>Eumalacostraca</taxon>
        <taxon>Peracarida</taxon>
        <taxon>Amphipoda</taxon>
        <taxon>Senticaudata</taxon>
        <taxon>Talitrida</taxon>
        <taxon>Talitroidea</taxon>
        <taxon>Hyalellidae</taxon>
        <taxon>Hyalella</taxon>
    </lineage>
</organism>
<comment type="similarity">
    <text evidence="1">Belongs to the type-B carboxylesterase/lipase family.</text>
</comment>
<sequence length="68" mass="7312">MGIGGGSYPVMVFIQGEAFWWGSGNLYDGTVLASYGRLVVVTLNYRLGPLGESPNGFGEARLQAWTAR</sequence>
<name>A0A6A0GT87_HYAAZ</name>
<gene>
    <name evidence="4" type="ORF">HAZT_HAZT004008</name>
</gene>
<reference evidence="4" key="1">
    <citation type="submission" date="2014-08" db="EMBL/GenBank/DDBJ databases">
        <authorList>
            <person name="Murali S."/>
            <person name="Richards S."/>
            <person name="Bandaranaike D."/>
            <person name="Bellair M."/>
            <person name="Blankenburg K."/>
            <person name="Chao H."/>
            <person name="Dinh H."/>
            <person name="Doddapaneni H."/>
            <person name="Dugan-Rocha S."/>
            <person name="Elkadiri S."/>
            <person name="Gnanaolivu R."/>
            <person name="Hughes D."/>
            <person name="Lee S."/>
            <person name="Li M."/>
            <person name="Ming W."/>
            <person name="Munidasa M."/>
            <person name="Muniz J."/>
            <person name="Nguyen L."/>
            <person name="Osuji N."/>
            <person name="Pu L.-L."/>
            <person name="Puazo M."/>
            <person name="Skinner E."/>
            <person name="Qu C."/>
            <person name="Quiroz J."/>
            <person name="Raj R."/>
            <person name="Weissenberger G."/>
            <person name="Xin Y."/>
            <person name="Zou X."/>
            <person name="Han Y."/>
            <person name="Worley K."/>
            <person name="Muzny D."/>
            <person name="Gibbs R."/>
        </authorList>
    </citation>
    <scope>NUCLEOTIDE SEQUENCE</scope>
    <source>
        <strain evidence="4">HAZT.00-mixed</strain>
        <tissue evidence="4">Whole organism</tissue>
    </source>
</reference>
<evidence type="ECO:0000256" key="1">
    <source>
        <dbReference type="ARBA" id="ARBA00005964"/>
    </source>
</evidence>
<dbReference type="Proteomes" id="UP000711488">
    <property type="component" value="Unassembled WGS sequence"/>
</dbReference>
<proteinExistence type="inferred from homology"/>
<evidence type="ECO:0000259" key="3">
    <source>
        <dbReference type="Pfam" id="PF00135"/>
    </source>
</evidence>
<protein>
    <recommendedName>
        <fullName evidence="3">Carboxylesterase type B domain-containing protein</fullName>
    </recommendedName>
</protein>
<dbReference type="InterPro" id="IPR029058">
    <property type="entry name" value="AB_hydrolase_fold"/>
</dbReference>
<evidence type="ECO:0000256" key="2">
    <source>
        <dbReference type="ARBA" id="ARBA00023180"/>
    </source>
</evidence>
<dbReference type="AlphaFoldDB" id="A0A6A0GT87"/>
<dbReference type="Gene3D" id="3.40.50.1820">
    <property type="entry name" value="alpha/beta hydrolase"/>
    <property type="match status" value="1"/>
</dbReference>
<dbReference type="InterPro" id="IPR002018">
    <property type="entry name" value="CarbesteraseB"/>
</dbReference>
<dbReference type="Pfam" id="PF00135">
    <property type="entry name" value="COesterase"/>
    <property type="match status" value="1"/>
</dbReference>
<comment type="caution">
    <text evidence="4">The sequence shown here is derived from an EMBL/GenBank/DDBJ whole genome shotgun (WGS) entry which is preliminary data.</text>
</comment>
<dbReference type="PANTHER" id="PTHR43903">
    <property type="entry name" value="NEUROLIGIN"/>
    <property type="match status" value="1"/>
</dbReference>
<dbReference type="EMBL" id="JQDR03015733">
    <property type="protein sequence ID" value="KAA0186170.1"/>
    <property type="molecule type" value="Genomic_DNA"/>
</dbReference>
<evidence type="ECO:0000313" key="4">
    <source>
        <dbReference type="EMBL" id="KAA0186170.1"/>
    </source>
</evidence>